<dbReference type="Proteomes" id="UP001501166">
    <property type="component" value="Unassembled WGS sequence"/>
</dbReference>
<keyword evidence="1" id="KW-0472">Membrane</keyword>
<sequence>MNLIPILREAQLLSEFMFDMILGVGVAGLYGAAATYRIYQISKDEGVIRKV</sequence>
<feature type="transmembrane region" description="Helical" evidence="1">
    <location>
        <begin position="20"/>
        <end position="39"/>
    </location>
</feature>
<evidence type="ECO:0000256" key="1">
    <source>
        <dbReference type="SAM" id="Phobius"/>
    </source>
</evidence>
<reference evidence="3" key="1">
    <citation type="journal article" date="2019" name="Int. J. Syst. Evol. Microbiol.">
        <title>The Global Catalogue of Microorganisms (GCM) 10K type strain sequencing project: providing services to taxonomists for standard genome sequencing and annotation.</title>
        <authorList>
            <consortium name="The Broad Institute Genomics Platform"/>
            <consortium name="The Broad Institute Genome Sequencing Center for Infectious Disease"/>
            <person name="Wu L."/>
            <person name="Ma J."/>
        </authorList>
    </citation>
    <scope>NUCLEOTIDE SEQUENCE [LARGE SCALE GENOMIC DNA]</scope>
    <source>
        <strain evidence="3">JCM 12662</strain>
    </source>
</reference>
<gene>
    <name evidence="2" type="ORF">GCM10008932_09950</name>
</gene>
<keyword evidence="3" id="KW-1185">Reference proteome</keyword>
<organism evidence="2 3">
    <name type="scientific">Alkalibacterium iburiense</name>
    <dbReference type="NCBI Taxonomy" id="290589"/>
    <lineage>
        <taxon>Bacteria</taxon>
        <taxon>Bacillati</taxon>
        <taxon>Bacillota</taxon>
        <taxon>Bacilli</taxon>
        <taxon>Lactobacillales</taxon>
        <taxon>Carnobacteriaceae</taxon>
        <taxon>Alkalibacterium</taxon>
    </lineage>
</organism>
<proteinExistence type="predicted"/>
<dbReference type="EMBL" id="BAAACW010000061">
    <property type="protein sequence ID" value="GAA0359344.1"/>
    <property type="molecule type" value="Genomic_DNA"/>
</dbReference>
<name>A0ABP3H2V0_9LACT</name>
<evidence type="ECO:0000313" key="2">
    <source>
        <dbReference type="EMBL" id="GAA0359344.1"/>
    </source>
</evidence>
<keyword evidence="1" id="KW-1133">Transmembrane helix</keyword>
<dbReference type="RefSeq" id="WP_343754511.1">
    <property type="nucleotide sequence ID" value="NZ_BAAACW010000061.1"/>
</dbReference>
<keyword evidence="1" id="KW-0812">Transmembrane</keyword>
<protein>
    <submittedName>
        <fullName evidence="2">Uncharacterized protein</fullName>
    </submittedName>
</protein>
<evidence type="ECO:0000313" key="3">
    <source>
        <dbReference type="Proteomes" id="UP001501166"/>
    </source>
</evidence>
<comment type="caution">
    <text evidence="2">The sequence shown here is derived from an EMBL/GenBank/DDBJ whole genome shotgun (WGS) entry which is preliminary data.</text>
</comment>
<accession>A0ABP3H2V0</accession>